<feature type="compositionally biased region" description="Low complexity" evidence="1">
    <location>
        <begin position="90"/>
        <end position="104"/>
    </location>
</feature>
<keyword evidence="3" id="KW-1185">Reference proteome</keyword>
<feature type="compositionally biased region" description="Low complexity" evidence="1">
    <location>
        <begin position="213"/>
        <end position="227"/>
    </location>
</feature>
<sequence>MPQTASFPPPPLPSLAELAAAASAADEEELVPSDVQQIVEAAEICALSSKDFRDISVTPVPATPRDWSAFAASIPLQPEPVPLPSPAPSSAPSSTASFVPSFPASFPPPPPPAPEDEMPPSPALEREWTADFAFGSPPPISDTAPSTPSAPSAAAPDSPAFDVSFSPAPAPAPAPAPSPPPPIHALLDEDFSLSHTSTGERTSASLTGVLKLSSPSSPPSHSSSPSPCTFDPVPVVLSGASVTYQAPNPQTTCPAPSPPPSPLPSPPPSCYVSCLTPAPTPVLKYKSSASLPLLQLRSKLVSSGSTHRLSLQLSTNPTLPDFSYSSGSLVVSVSTSDPASVSSSPAGSFAAEASTFTFPLAALPPGSKAVFRLQFNSASAPGALRATVRMFAVGCSVSDVDVGGRWKLGRRVRVTAKYGEMP</sequence>
<protein>
    <submittedName>
        <fullName evidence="2">Uncharacterized protein</fullName>
    </submittedName>
</protein>
<evidence type="ECO:0000313" key="2">
    <source>
        <dbReference type="EMBL" id="GMI42320.1"/>
    </source>
</evidence>
<evidence type="ECO:0000256" key="1">
    <source>
        <dbReference type="SAM" id="MobiDB-lite"/>
    </source>
</evidence>
<feature type="compositionally biased region" description="Pro residues" evidence="1">
    <location>
        <begin position="255"/>
        <end position="266"/>
    </location>
</feature>
<proteinExistence type="predicted"/>
<feature type="compositionally biased region" description="Low complexity" evidence="1">
    <location>
        <begin position="141"/>
        <end position="160"/>
    </location>
</feature>
<feature type="compositionally biased region" description="Polar residues" evidence="1">
    <location>
        <begin position="193"/>
        <end position="206"/>
    </location>
</feature>
<feature type="region of interest" description="Disordered" evidence="1">
    <location>
        <begin position="76"/>
        <end position="229"/>
    </location>
</feature>
<gene>
    <name evidence="2" type="ORF">TeGR_g8153</name>
</gene>
<name>A0ABQ6N6M4_9STRA</name>
<accession>A0ABQ6N6M4</accession>
<feature type="compositionally biased region" description="Pro residues" evidence="1">
    <location>
        <begin position="77"/>
        <end position="89"/>
    </location>
</feature>
<reference evidence="2 3" key="1">
    <citation type="journal article" date="2023" name="Commun. Biol.">
        <title>Genome analysis of Parmales, the sister group of diatoms, reveals the evolutionary specialization of diatoms from phago-mixotrophs to photoautotrophs.</title>
        <authorList>
            <person name="Ban H."/>
            <person name="Sato S."/>
            <person name="Yoshikawa S."/>
            <person name="Yamada K."/>
            <person name="Nakamura Y."/>
            <person name="Ichinomiya M."/>
            <person name="Sato N."/>
            <person name="Blanc-Mathieu R."/>
            <person name="Endo H."/>
            <person name="Kuwata A."/>
            <person name="Ogata H."/>
        </authorList>
    </citation>
    <scope>NUCLEOTIDE SEQUENCE [LARGE SCALE GENOMIC DNA]</scope>
</reference>
<dbReference type="Proteomes" id="UP001165060">
    <property type="component" value="Unassembled WGS sequence"/>
</dbReference>
<comment type="caution">
    <text evidence="2">The sequence shown here is derived from an EMBL/GenBank/DDBJ whole genome shotgun (WGS) entry which is preliminary data.</text>
</comment>
<evidence type="ECO:0000313" key="3">
    <source>
        <dbReference type="Proteomes" id="UP001165060"/>
    </source>
</evidence>
<feature type="compositionally biased region" description="Pro residues" evidence="1">
    <location>
        <begin position="168"/>
        <end position="183"/>
    </location>
</feature>
<organism evidence="2 3">
    <name type="scientific">Tetraparma gracilis</name>
    <dbReference type="NCBI Taxonomy" id="2962635"/>
    <lineage>
        <taxon>Eukaryota</taxon>
        <taxon>Sar</taxon>
        <taxon>Stramenopiles</taxon>
        <taxon>Ochrophyta</taxon>
        <taxon>Bolidophyceae</taxon>
        <taxon>Parmales</taxon>
        <taxon>Triparmaceae</taxon>
        <taxon>Tetraparma</taxon>
    </lineage>
</organism>
<feature type="region of interest" description="Disordered" evidence="1">
    <location>
        <begin position="247"/>
        <end position="266"/>
    </location>
</feature>
<dbReference type="EMBL" id="BRYB01001060">
    <property type="protein sequence ID" value="GMI42320.1"/>
    <property type="molecule type" value="Genomic_DNA"/>
</dbReference>